<dbReference type="CDD" id="cd01948">
    <property type="entry name" value="EAL"/>
    <property type="match status" value="1"/>
</dbReference>
<dbReference type="PANTHER" id="PTHR33121:SF79">
    <property type="entry name" value="CYCLIC DI-GMP PHOSPHODIESTERASE PDED-RELATED"/>
    <property type="match status" value="1"/>
</dbReference>
<feature type="transmembrane region" description="Helical" evidence="1">
    <location>
        <begin position="33"/>
        <end position="57"/>
    </location>
</feature>
<keyword evidence="1" id="KW-0812">Transmembrane</keyword>
<dbReference type="SMART" id="SM00052">
    <property type="entry name" value="EAL"/>
    <property type="match status" value="1"/>
</dbReference>
<keyword evidence="1" id="KW-0472">Membrane</keyword>
<keyword evidence="1" id="KW-1133">Transmembrane helix</keyword>
<evidence type="ECO:0000313" key="4">
    <source>
        <dbReference type="Proteomes" id="UP000628463"/>
    </source>
</evidence>
<dbReference type="PANTHER" id="PTHR33121">
    <property type="entry name" value="CYCLIC DI-GMP PHOSPHODIESTERASE PDEF"/>
    <property type="match status" value="1"/>
</dbReference>
<feature type="transmembrane region" description="Helical" evidence="1">
    <location>
        <begin position="63"/>
        <end position="83"/>
    </location>
</feature>
<evidence type="ECO:0000259" key="2">
    <source>
        <dbReference type="PROSITE" id="PS50883"/>
    </source>
</evidence>
<comment type="caution">
    <text evidence="3">The sequence shown here is derived from an EMBL/GenBank/DDBJ whole genome shotgun (WGS) entry which is preliminary data.</text>
</comment>
<feature type="transmembrane region" description="Helical" evidence="1">
    <location>
        <begin position="104"/>
        <end position="124"/>
    </location>
</feature>
<dbReference type="PROSITE" id="PS50883">
    <property type="entry name" value="EAL"/>
    <property type="match status" value="1"/>
</dbReference>
<dbReference type="Gene3D" id="3.20.20.450">
    <property type="entry name" value="EAL domain"/>
    <property type="match status" value="1"/>
</dbReference>
<keyword evidence="4" id="KW-1185">Reference proteome</keyword>
<feature type="domain" description="EAL" evidence="2">
    <location>
        <begin position="377"/>
        <end position="631"/>
    </location>
</feature>
<dbReference type="EMBL" id="JACOPD010000002">
    <property type="protein sequence ID" value="MBC5679893.1"/>
    <property type="molecule type" value="Genomic_DNA"/>
</dbReference>
<feature type="transmembrane region" description="Helical" evidence="1">
    <location>
        <begin position="168"/>
        <end position="188"/>
    </location>
</feature>
<dbReference type="Pfam" id="PF00563">
    <property type="entry name" value="EAL"/>
    <property type="match status" value="1"/>
</dbReference>
<organism evidence="3 4">
    <name type="scientific">Lachnospira hominis</name>
    <name type="common">ex Liu et al. 2021</name>
    <dbReference type="NCBI Taxonomy" id="2763051"/>
    <lineage>
        <taxon>Bacteria</taxon>
        <taxon>Bacillati</taxon>
        <taxon>Bacillota</taxon>
        <taxon>Clostridia</taxon>
        <taxon>Lachnospirales</taxon>
        <taxon>Lachnospiraceae</taxon>
        <taxon>Lachnospira</taxon>
    </lineage>
</organism>
<reference evidence="3 4" key="1">
    <citation type="submission" date="2020-08" db="EMBL/GenBank/DDBJ databases">
        <title>Genome public.</title>
        <authorList>
            <person name="Liu C."/>
            <person name="Sun Q."/>
        </authorList>
    </citation>
    <scope>NUCLEOTIDE SEQUENCE [LARGE SCALE GENOMIC DNA]</scope>
    <source>
        <strain evidence="3 4">NSJ-43</strain>
    </source>
</reference>
<feature type="transmembrane region" description="Helical" evidence="1">
    <location>
        <begin position="6"/>
        <end position="21"/>
    </location>
</feature>
<protein>
    <submittedName>
        <fullName evidence="3">EAL domain-containing protein</fullName>
    </submittedName>
</protein>
<dbReference type="InterPro" id="IPR035919">
    <property type="entry name" value="EAL_sf"/>
</dbReference>
<gene>
    <name evidence="3" type="ORF">H8S01_02820</name>
</gene>
<proteinExistence type="predicted"/>
<evidence type="ECO:0000313" key="3">
    <source>
        <dbReference type="EMBL" id="MBC5679893.1"/>
    </source>
</evidence>
<evidence type="ECO:0000256" key="1">
    <source>
        <dbReference type="SAM" id="Phobius"/>
    </source>
</evidence>
<dbReference type="InterPro" id="IPR001633">
    <property type="entry name" value="EAL_dom"/>
</dbReference>
<name>A0ABR7FYL5_9FIRM</name>
<accession>A0ABR7FYL5</accession>
<feature type="transmembrane region" description="Helical" evidence="1">
    <location>
        <begin position="136"/>
        <end position="156"/>
    </location>
</feature>
<dbReference type="SUPFAM" id="SSF141868">
    <property type="entry name" value="EAL domain-like"/>
    <property type="match status" value="1"/>
</dbReference>
<dbReference type="RefSeq" id="WP_186836104.1">
    <property type="nucleotide sequence ID" value="NZ_JACOPD010000002.1"/>
</dbReference>
<sequence length="632" mass="72399">MHISIQVCSIIIVQFLAIIFSRQKKLGTRSERIFLEILIITLISLVFDISSVAAIYYKESCPGLLVLIISKTYLISLIILAFVSRIYVLSDVNYVAVDGKKGVFIRYAIITMCVLLVSVLPIDFNINADTGAVWSSGYSVIMTYITVFVILINTIYTAFDMRTSICSARFESVLIWIGFWCIAAVIQAVMRNHILIVGFASALGVMVIYIKFENPELNIDRATGLYNQKAFLIYVNNALSSNKDISIVSASFERWYNRNVSFEYIDTAKSEIIRFLSDIDKVMVFRNYEDELIMVYKNKSDAAECGKIIDKRFKEGWGPGKNIIFHPFIVYLRNASGIKRAEDILHFIAHIKSDYMGRSDQHFISITNDIIENMYNQRNVVRQIVEAMDQDGVEVFFQPIYSVKEKRFTCAEALVRIRQRDGSLMLPGMFIETAEKSGLIIRLGLIVFEKVCQFIKDNPLEKMGMKYIEVNLSMVQCAYKKLSDDYINIMKKYNINPCNINLEITESALMEDKTNLLDNMNRLMEYGVKFSLDDFGTGHSNLNYIVDMPVNIVKFDKGMLDAYFENGRAKYVMDAVMHMIQGMNLEIVAEGIETKEHFENIAKLGINFVQGYYFSKPVTARQFLLFINENNK</sequence>
<dbReference type="InterPro" id="IPR050706">
    <property type="entry name" value="Cyclic-di-GMP_PDE-like"/>
</dbReference>
<dbReference type="Proteomes" id="UP000628463">
    <property type="component" value="Unassembled WGS sequence"/>
</dbReference>